<feature type="domain" description="AMP-dependent synthetase/ligase" evidence="6">
    <location>
        <begin position="29"/>
        <end position="375"/>
    </location>
</feature>
<proteinExistence type="inferred from homology"/>
<dbReference type="Pfam" id="PF00501">
    <property type="entry name" value="AMP-binding"/>
    <property type="match status" value="1"/>
</dbReference>
<dbReference type="AlphaFoldDB" id="A0A7X5UQI0"/>
<evidence type="ECO:0000256" key="3">
    <source>
        <dbReference type="ARBA" id="ARBA00022832"/>
    </source>
</evidence>
<evidence type="ECO:0000256" key="5">
    <source>
        <dbReference type="ARBA" id="ARBA00032875"/>
    </source>
</evidence>
<keyword evidence="2 7" id="KW-0436">Ligase</keyword>
<dbReference type="EMBL" id="JAAOYM010000001">
    <property type="protein sequence ID" value="NIJ11893.1"/>
    <property type="molecule type" value="Genomic_DNA"/>
</dbReference>
<dbReference type="GO" id="GO:0016020">
    <property type="term" value="C:membrane"/>
    <property type="evidence" value="ECO:0007669"/>
    <property type="project" value="TreeGrafter"/>
</dbReference>
<name>A0A7X5UQI0_9PSEU</name>
<comment type="similarity">
    <text evidence="1">Belongs to the ATP-dependent AMP-binding enzyme family.</text>
</comment>
<dbReference type="InterPro" id="IPR042099">
    <property type="entry name" value="ANL_N_sf"/>
</dbReference>
<dbReference type="Proteomes" id="UP000545493">
    <property type="component" value="Unassembled WGS sequence"/>
</dbReference>
<dbReference type="Pfam" id="PF23562">
    <property type="entry name" value="AMP-binding_C_3"/>
    <property type="match status" value="1"/>
</dbReference>
<dbReference type="PROSITE" id="PS00455">
    <property type="entry name" value="AMP_BINDING"/>
    <property type="match status" value="1"/>
</dbReference>
<dbReference type="RefSeq" id="WP_167169863.1">
    <property type="nucleotide sequence ID" value="NZ_JAAOYM010000001.1"/>
</dbReference>
<dbReference type="PANTHER" id="PTHR43272">
    <property type="entry name" value="LONG-CHAIN-FATTY-ACID--COA LIGASE"/>
    <property type="match status" value="1"/>
</dbReference>
<keyword evidence="8" id="KW-1185">Reference proteome</keyword>
<gene>
    <name evidence="7" type="ORF">FHU38_002237</name>
</gene>
<evidence type="ECO:0000256" key="2">
    <source>
        <dbReference type="ARBA" id="ARBA00022598"/>
    </source>
</evidence>
<dbReference type="CDD" id="cd05907">
    <property type="entry name" value="VL_LC_FACS_like"/>
    <property type="match status" value="1"/>
</dbReference>
<accession>A0A7X5UQI0</accession>
<keyword evidence="4" id="KW-0443">Lipid metabolism</keyword>
<evidence type="ECO:0000256" key="1">
    <source>
        <dbReference type="ARBA" id="ARBA00006432"/>
    </source>
</evidence>
<dbReference type="Gene3D" id="3.40.50.12780">
    <property type="entry name" value="N-terminal domain of ligase-like"/>
    <property type="match status" value="1"/>
</dbReference>
<comment type="caution">
    <text evidence="7">The sequence shown here is derived from an EMBL/GenBank/DDBJ whole genome shotgun (WGS) entry which is preliminary data.</text>
</comment>
<organism evidence="7 8">
    <name type="scientific">Saccharomonospora amisosensis</name>
    <dbReference type="NCBI Taxonomy" id="1128677"/>
    <lineage>
        <taxon>Bacteria</taxon>
        <taxon>Bacillati</taxon>
        <taxon>Actinomycetota</taxon>
        <taxon>Actinomycetes</taxon>
        <taxon>Pseudonocardiales</taxon>
        <taxon>Pseudonocardiaceae</taxon>
        <taxon>Saccharomonospora</taxon>
    </lineage>
</organism>
<evidence type="ECO:0000256" key="4">
    <source>
        <dbReference type="ARBA" id="ARBA00023098"/>
    </source>
</evidence>
<dbReference type="GO" id="GO:0004467">
    <property type="term" value="F:long-chain fatty acid-CoA ligase activity"/>
    <property type="evidence" value="ECO:0007669"/>
    <property type="project" value="TreeGrafter"/>
</dbReference>
<sequence>MHEFSVAPLVEVGDSETLTDAVYARSLSEPDTTVLAVRERDGWRDVGYGELAGTVLAVARGLLAEGVRAGDRVVVLGPTSLDWVVADLAVLSVGAVTVPVYPTASAEQVRAVLADAEPVACFADPNALPRLDDALGTELVWRLGESFAELASSGEAVCADEVGNRRARVRADDAATIVYTSGTTGEPKGCVLTHRNILAASGNVVALLPELFGWRGRQPTTLLFLPLAHVYGRVVLYGCLGAATRTGLVGNAADLVSELPAFRPTFLVGVPYVLEKIRKAVPDESAVPALLGGRLTHMICGGASLDASTLRFFTRAGLTVLGAYGLTETASTATMSAPTANLPGAAGRPVPGTTIAIGDDGEILVRGPQVSPGYWPDHGTGQEWVPTGDLGVLQDGYLRITGRRKEIIVTSGGKNVAPSLLEDRLRLHPLVANCMVVGEGRPYVSALVTVDPVALRNWAGTAEVDPADPRLLAEIATAVDEANALVSRAESIRRFRVVAGDFTVERGQLTPSLRLRRMVIEKDFAAEIEQLYAS</sequence>
<evidence type="ECO:0000313" key="7">
    <source>
        <dbReference type="EMBL" id="NIJ11893.1"/>
    </source>
</evidence>
<dbReference type="InterPro" id="IPR000873">
    <property type="entry name" value="AMP-dep_synth/lig_dom"/>
</dbReference>
<evidence type="ECO:0000259" key="6">
    <source>
        <dbReference type="Pfam" id="PF00501"/>
    </source>
</evidence>
<protein>
    <recommendedName>
        <fullName evidence="5">Acyl-CoA synthetase</fullName>
    </recommendedName>
</protein>
<keyword evidence="3" id="KW-0276">Fatty acid metabolism</keyword>
<reference evidence="7 8" key="1">
    <citation type="submission" date="2020-03" db="EMBL/GenBank/DDBJ databases">
        <title>Sequencing the genomes of 1000 actinobacteria strains.</title>
        <authorList>
            <person name="Klenk H.-P."/>
        </authorList>
    </citation>
    <scope>NUCLEOTIDE SEQUENCE [LARGE SCALE GENOMIC DNA]</scope>
    <source>
        <strain evidence="7 8">DSM 45685</strain>
    </source>
</reference>
<dbReference type="InterPro" id="IPR020845">
    <property type="entry name" value="AMP-binding_CS"/>
</dbReference>
<dbReference type="PANTHER" id="PTHR43272:SF32">
    <property type="entry name" value="AMP-DEPENDENT SYNTHETASE_LIGASE DOMAIN-CONTAINING PROTEIN"/>
    <property type="match status" value="1"/>
</dbReference>
<evidence type="ECO:0000313" key="8">
    <source>
        <dbReference type="Proteomes" id="UP000545493"/>
    </source>
</evidence>
<dbReference type="SUPFAM" id="SSF56801">
    <property type="entry name" value="Acetyl-CoA synthetase-like"/>
    <property type="match status" value="1"/>
</dbReference>